<sequence>MQFGVDKCKTHSINRGKTEYNFYTLDTGEQIEPMDEHTTYKYLGFRQSRQIQQKQTKLELTQKFKARISQILRTQLNSRNTIKAINTYAIPVLIYSFGILAWSQSDLIKLQRTINTHMTTNRKHHPRSCTQRLTLPRQDGGRGLIDIQNLHNNLIDKLRKYFYAQAGQSNLHKFLTDIDKKLTPLNLNDTNIQPKLLSKQQKIDLWAQKSLHGRHLADLSQTHVDRKASNEWLRRGELFPETEAFVIAIQDQVIDTLNYKKHIIRTPNLPTDLCRRCHSSSETIQHITGSCKSIVQTDYKHRHDQVAAIIHQNLAHKYSFISNKTAYYKYKPSTVLENNAFKIYWDRTIITDKTIHYNRPDITILDKTNKIVFIIDIAVCNTHNLLTTHTEKMTKYTDLATEIKRQWQVDRVKIVPIVISTTGVVPKILQDSLNTLEMPKSSLILLQKAVLLNTCRLTRKFLASSSSS</sequence>
<proteinExistence type="predicted"/>
<dbReference type="OrthoDB" id="7438409at2759"/>
<dbReference type="PANTHER" id="PTHR35450:SF2">
    <property type="entry name" value="REVERSE TRANSCRIPTASE DOMAIN-CONTAINING PROTEIN"/>
    <property type="match status" value="1"/>
</dbReference>
<reference evidence="1 2" key="1">
    <citation type="submission" date="2020-04" db="EMBL/GenBank/DDBJ databases">
        <authorList>
            <person name="Wallbank WR R."/>
            <person name="Pardo Diaz C."/>
            <person name="Kozak K."/>
            <person name="Martin S."/>
            <person name="Jiggins C."/>
            <person name="Moest M."/>
            <person name="Warren A I."/>
            <person name="Byers J.R.P. K."/>
            <person name="Montejo-Kovacevich G."/>
            <person name="Yen C E."/>
        </authorList>
    </citation>
    <scope>NUCLEOTIDE SEQUENCE [LARGE SCALE GENOMIC DNA]</scope>
</reference>
<gene>
    <name evidence="1" type="ORF">APLA_LOCUS6186</name>
</gene>
<dbReference type="AlphaFoldDB" id="A0A8S0ZKC1"/>
<name>A0A8S0ZKC1_ARCPL</name>
<dbReference type="EMBL" id="CADEBD010000293">
    <property type="protein sequence ID" value="CAB3233677.1"/>
    <property type="molecule type" value="Genomic_DNA"/>
</dbReference>
<evidence type="ECO:0000313" key="2">
    <source>
        <dbReference type="Proteomes" id="UP000494256"/>
    </source>
</evidence>
<evidence type="ECO:0000313" key="1">
    <source>
        <dbReference type="EMBL" id="CAB3233677.1"/>
    </source>
</evidence>
<organism evidence="1 2">
    <name type="scientific">Arctia plantaginis</name>
    <name type="common">Wood tiger moth</name>
    <name type="synonym">Phalaena plantaginis</name>
    <dbReference type="NCBI Taxonomy" id="874455"/>
    <lineage>
        <taxon>Eukaryota</taxon>
        <taxon>Metazoa</taxon>
        <taxon>Ecdysozoa</taxon>
        <taxon>Arthropoda</taxon>
        <taxon>Hexapoda</taxon>
        <taxon>Insecta</taxon>
        <taxon>Pterygota</taxon>
        <taxon>Neoptera</taxon>
        <taxon>Endopterygota</taxon>
        <taxon>Lepidoptera</taxon>
        <taxon>Glossata</taxon>
        <taxon>Ditrysia</taxon>
        <taxon>Noctuoidea</taxon>
        <taxon>Erebidae</taxon>
        <taxon>Arctiinae</taxon>
        <taxon>Arctia</taxon>
    </lineage>
</organism>
<dbReference type="PANTHER" id="PTHR35450">
    <property type="entry name" value="REVERSE TRANSCRIPTASE DOMAIN-CONTAINING PROTEIN"/>
    <property type="match status" value="1"/>
</dbReference>
<comment type="caution">
    <text evidence="1">The sequence shown here is derived from an EMBL/GenBank/DDBJ whole genome shotgun (WGS) entry which is preliminary data.</text>
</comment>
<accession>A0A8S0ZKC1</accession>
<evidence type="ECO:0008006" key="3">
    <source>
        <dbReference type="Google" id="ProtNLM"/>
    </source>
</evidence>
<dbReference type="Proteomes" id="UP000494256">
    <property type="component" value="Unassembled WGS sequence"/>
</dbReference>
<protein>
    <recommendedName>
        <fullName evidence="3">Reverse transcriptase domain-containing protein</fullName>
    </recommendedName>
</protein>